<name>A0A239E1M8_9FLAO</name>
<organism evidence="2 3">
    <name type="scientific">Dokdonia pacifica</name>
    <dbReference type="NCBI Taxonomy" id="1627892"/>
    <lineage>
        <taxon>Bacteria</taxon>
        <taxon>Pseudomonadati</taxon>
        <taxon>Bacteroidota</taxon>
        <taxon>Flavobacteriia</taxon>
        <taxon>Flavobacteriales</taxon>
        <taxon>Flavobacteriaceae</taxon>
        <taxon>Dokdonia</taxon>
    </lineage>
</organism>
<evidence type="ECO:0000313" key="3">
    <source>
        <dbReference type="Proteomes" id="UP000198379"/>
    </source>
</evidence>
<keyword evidence="1" id="KW-0472">Membrane</keyword>
<dbReference type="Proteomes" id="UP000198379">
    <property type="component" value="Unassembled WGS sequence"/>
</dbReference>
<dbReference type="AlphaFoldDB" id="A0A239E1M8"/>
<keyword evidence="3" id="KW-1185">Reference proteome</keyword>
<evidence type="ECO:0000313" key="2">
    <source>
        <dbReference type="EMBL" id="SNS37893.1"/>
    </source>
</evidence>
<feature type="transmembrane region" description="Helical" evidence="1">
    <location>
        <begin position="40"/>
        <end position="62"/>
    </location>
</feature>
<feature type="transmembrane region" description="Helical" evidence="1">
    <location>
        <begin position="142"/>
        <end position="160"/>
    </location>
</feature>
<sequence>MLIFYFFQQYLFSLYRYTSITLFPSKFNVNSILPESYVDFLSFIFAGNAVILGNSVCIAFYMSGTSKDLKRRSKRRNILNNQSFLVGNYFFWFSEVFAFVAGSSLLLSKYQMFEEMKVMCILLFIVLFLESTKELRRTFKGYTIKILLLHFLLLLALVFSCSLLKKSNYNRLGNVYNISHPYVSIPKTLDTVSYENKVLRSRYGNYCDIQVKVLHDTNTIRYKLFGNEVSFDELINIPHGYDCPYSRSKDPEFFIYADGSIQYYQLKELEQKATLRGMYVVYYAIHAVNEANDFLYPKFLHYTKALDEVREELKLPPLPTTVFWEDYLKDKKEQVIDLDTFILKDNIDQQKVSDYFQESVSDSVYFKIKINKEITLQQYLDFMISYRQSVYDLRATQNLLNNELQDFTIDVREKYPFYYIEEME</sequence>
<proteinExistence type="predicted"/>
<gene>
    <name evidence="2" type="ORF">SAMN06265376_11325</name>
</gene>
<dbReference type="EMBL" id="FZNY01000013">
    <property type="protein sequence ID" value="SNS37893.1"/>
    <property type="molecule type" value="Genomic_DNA"/>
</dbReference>
<feature type="transmembrane region" description="Helical" evidence="1">
    <location>
        <begin position="83"/>
        <end position="106"/>
    </location>
</feature>
<keyword evidence="1" id="KW-0812">Transmembrane</keyword>
<keyword evidence="1" id="KW-1133">Transmembrane helix</keyword>
<evidence type="ECO:0000256" key="1">
    <source>
        <dbReference type="SAM" id="Phobius"/>
    </source>
</evidence>
<accession>A0A239E1M8</accession>
<reference evidence="2 3" key="1">
    <citation type="submission" date="2017-06" db="EMBL/GenBank/DDBJ databases">
        <authorList>
            <person name="Kim H.J."/>
            <person name="Triplett B.A."/>
        </authorList>
    </citation>
    <scope>NUCLEOTIDE SEQUENCE [LARGE SCALE GENOMIC DNA]</scope>
    <source>
        <strain evidence="2 3">DSM 25597</strain>
    </source>
</reference>
<feature type="transmembrane region" description="Helical" evidence="1">
    <location>
        <begin position="112"/>
        <end position="130"/>
    </location>
</feature>
<protein>
    <submittedName>
        <fullName evidence="2">Uncharacterized protein</fullName>
    </submittedName>
</protein>